<name>A0A0A0HI40_9RHOB</name>
<dbReference type="EMBL" id="AONH01000016">
    <property type="protein sequence ID" value="KGM86636.1"/>
    <property type="molecule type" value="Genomic_DNA"/>
</dbReference>
<dbReference type="AlphaFoldDB" id="A0A0A0HI40"/>
<dbReference type="eggNOG" id="ENOG502Z9V1">
    <property type="taxonomic scope" value="Bacteria"/>
</dbReference>
<sequence>MSGVKDQAIDEGLFNSQSFDSQVWFQCPECETDVHITVRVPEPDFSGEKASDMISDGEVELHCTACDAVFDGYAYAGPSHCDIHIPDHPNTAVHADMPYYSQPSDADEWENYVIPENPHEIFRSTIGQLRGILEDHVNDHVKGLLIRMVFSQAITAFEAYFCDTLIKNVTASTTAMQLLLAKDGPLSQAKFPLTDILANPEIVKDEIQMSLRNRLYHKVAEVARLYENALKISIVPNRVDLERLKIDIGYRHDCVHRNGVDKEGHKLTVLTKGYVAETLCVVERFVEHTQKEIHGDEIWF</sequence>
<dbReference type="OrthoDB" id="119238at2"/>
<dbReference type="HOGENOM" id="CLU_081536_0_0_5"/>
<comment type="caution">
    <text evidence="1">The sequence shown here is derived from an EMBL/GenBank/DDBJ whole genome shotgun (WGS) entry which is preliminary data.</text>
</comment>
<dbReference type="RefSeq" id="WP_146005656.1">
    <property type="nucleotide sequence ID" value="NZ_KN293975.1"/>
</dbReference>
<reference evidence="1 2" key="1">
    <citation type="submission" date="2013-01" db="EMBL/GenBank/DDBJ databases">
        <authorList>
            <person name="Fiebig A."/>
            <person name="Goeker M."/>
            <person name="Klenk H.-P.P."/>
        </authorList>
    </citation>
    <scope>NUCLEOTIDE SEQUENCE [LARGE SCALE GENOMIC DNA]</scope>
    <source>
        <strain evidence="1 2">DSM 17069</strain>
    </source>
</reference>
<proteinExistence type="predicted"/>
<dbReference type="Proteomes" id="UP000030021">
    <property type="component" value="Unassembled WGS sequence"/>
</dbReference>
<organism evidence="1 2">
    <name type="scientific">Roseovarius mucosus DSM 17069</name>
    <dbReference type="NCBI Taxonomy" id="1288298"/>
    <lineage>
        <taxon>Bacteria</taxon>
        <taxon>Pseudomonadati</taxon>
        <taxon>Pseudomonadota</taxon>
        <taxon>Alphaproteobacteria</taxon>
        <taxon>Rhodobacterales</taxon>
        <taxon>Roseobacteraceae</taxon>
        <taxon>Roseovarius</taxon>
    </lineage>
</organism>
<evidence type="ECO:0000313" key="1">
    <source>
        <dbReference type="EMBL" id="KGM86636.1"/>
    </source>
</evidence>
<gene>
    <name evidence="1" type="ORF">rosmuc_02929</name>
</gene>
<evidence type="ECO:0000313" key="2">
    <source>
        <dbReference type="Proteomes" id="UP000030021"/>
    </source>
</evidence>
<protein>
    <submittedName>
        <fullName evidence="1">Uncharacterized protein</fullName>
    </submittedName>
</protein>
<accession>A0A0A0HI40</accession>